<feature type="non-terminal residue" evidence="2">
    <location>
        <position position="358"/>
    </location>
</feature>
<dbReference type="SUPFAM" id="SSF52058">
    <property type="entry name" value="L domain-like"/>
    <property type="match status" value="1"/>
</dbReference>
<organism evidence="2">
    <name type="scientific">Aphanomyces stellatus</name>
    <dbReference type="NCBI Taxonomy" id="120398"/>
    <lineage>
        <taxon>Eukaryota</taxon>
        <taxon>Sar</taxon>
        <taxon>Stramenopiles</taxon>
        <taxon>Oomycota</taxon>
        <taxon>Saprolegniomycetes</taxon>
        <taxon>Saprolegniales</taxon>
        <taxon>Verrucalvaceae</taxon>
        <taxon>Aphanomyces</taxon>
    </lineage>
</organism>
<sequence length="358" mass="36890">MSAAELCTINVLTKCSACTTSGGSCFRFPDASSCSIASNSVPCINTTDTCGTKPAMCATLGQGSSFTLTYDSSFAPQSGVGQIFAISNFPLPATVTDFSLVSNVLPSKKIKVDAALFTGATSLSSLTFVNVDYAALSLTDLPATVTKVTYDTCGITDVSKVVLGPGVTSVSLKGNSLPSATPPDWLQFGKVTSLDLTGCNLVSNSNSGQLLWTFPPKLTSLDLSGNSGMTVIPSGVFSLSLTTLKLPTTINTNLQAISSDNFKVLSSIKNLLIPSATSCADPSATIKSLGTQTVCVKEVGSTSGSSNTGLIVGVAVGAVVLIAAIAVFFYCRRKKAAAGGNYYRQSRDRSGSVPRHRS</sequence>
<keyword evidence="1" id="KW-1133">Transmembrane helix</keyword>
<dbReference type="EMBL" id="VJMH01005136">
    <property type="protein sequence ID" value="KAF0700149.1"/>
    <property type="molecule type" value="Genomic_DNA"/>
</dbReference>
<feature type="transmembrane region" description="Helical" evidence="1">
    <location>
        <begin position="310"/>
        <end position="331"/>
    </location>
</feature>
<protein>
    <submittedName>
        <fullName evidence="2">Uncharacterized protein</fullName>
    </submittedName>
</protein>
<dbReference type="InterPro" id="IPR032675">
    <property type="entry name" value="LRR_dom_sf"/>
</dbReference>
<keyword evidence="1" id="KW-0472">Membrane</keyword>
<dbReference type="Pfam" id="PF00560">
    <property type="entry name" value="LRR_1"/>
    <property type="match status" value="1"/>
</dbReference>
<comment type="caution">
    <text evidence="2">The sequence shown here is derived from an EMBL/GenBank/DDBJ whole genome shotgun (WGS) entry which is preliminary data.</text>
</comment>
<accession>A0A6A4YZF8</accession>
<evidence type="ECO:0000313" key="2">
    <source>
        <dbReference type="EMBL" id="KAF0700149.1"/>
    </source>
</evidence>
<gene>
    <name evidence="2" type="ORF">As57867_009301</name>
</gene>
<dbReference type="InterPro" id="IPR001611">
    <property type="entry name" value="Leu-rich_rpt"/>
</dbReference>
<dbReference type="AlphaFoldDB" id="A0A6A4YZF8"/>
<evidence type="ECO:0000256" key="1">
    <source>
        <dbReference type="SAM" id="Phobius"/>
    </source>
</evidence>
<dbReference type="Gene3D" id="3.80.10.10">
    <property type="entry name" value="Ribonuclease Inhibitor"/>
    <property type="match status" value="1"/>
</dbReference>
<name>A0A6A4YZF8_9STRA</name>
<keyword evidence="1" id="KW-0812">Transmembrane</keyword>
<reference evidence="2" key="1">
    <citation type="submission" date="2019-06" db="EMBL/GenBank/DDBJ databases">
        <title>Genomics analysis of Aphanomyces spp. identifies a new class of oomycete effector associated with host adaptation.</title>
        <authorList>
            <person name="Gaulin E."/>
        </authorList>
    </citation>
    <scope>NUCLEOTIDE SEQUENCE</scope>
    <source>
        <strain evidence="2">CBS 578.67</strain>
    </source>
</reference>
<proteinExistence type="predicted"/>